<dbReference type="NCBIfam" id="TIGR00199">
    <property type="entry name" value="PncC_domain"/>
    <property type="match status" value="1"/>
</dbReference>
<sequence>MDDKREKLAQAVLDHCAAQGLTLAVAESLTGGELASTLVSIPGASRVFRGAAVTYATDSKASVLGVDAQRLARCGPVDEEVAKQMASGVGALFDSDLALATTGVAGPGPADGHNPGHVWIGLWRRGIGAQAFVYDFSGDRADVRHHTVIASLSRILAVLERD</sequence>
<proteinExistence type="predicted"/>
<evidence type="ECO:0000313" key="3">
    <source>
        <dbReference type="Proteomes" id="UP001056109"/>
    </source>
</evidence>
<name>A0ABY5AIH3_9ACTO</name>
<keyword evidence="3" id="KW-1185">Reference proteome</keyword>
<accession>A0ABY5AIH3</accession>
<dbReference type="EMBL" id="CP099547">
    <property type="protein sequence ID" value="USR80004.1"/>
    <property type="molecule type" value="Genomic_DNA"/>
</dbReference>
<evidence type="ECO:0000313" key="2">
    <source>
        <dbReference type="EMBL" id="USR80004.1"/>
    </source>
</evidence>
<protein>
    <submittedName>
        <fullName evidence="2">Nicotinamide-nucleotide amidohydrolase family protein</fullName>
    </submittedName>
</protein>
<dbReference type="RefSeq" id="WP_252673854.1">
    <property type="nucleotide sequence ID" value="NZ_CP099547.1"/>
</dbReference>
<dbReference type="Pfam" id="PF02464">
    <property type="entry name" value="CinA"/>
    <property type="match status" value="1"/>
</dbReference>
<gene>
    <name evidence="2" type="ORF">NG665_03245</name>
</gene>
<dbReference type="Proteomes" id="UP001056109">
    <property type="component" value="Chromosome"/>
</dbReference>
<dbReference type="InterPro" id="IPR036653">
    <property type="entry name" value="CinA-like_C"/>
</dbReference>
<dbReference type="SUPFAM" id="SSF142433">
    <property type="entry name" value="CinA-like"/>
    <property type="match status" value="1"/>
</dbReference>
<dbReference type="Gene3D" id="3.90.950.20">
    <property type="entry name" value="CinA-like"/>
    <property type="match status" value="1"/>
</dbReference>
<dbReference type="InterPro" id="IPR008136">
    <property type="entry name" value="CinA_C"/>
</dbReference>
<reference evidence="2" key="1">
    <citation type="submission" date="2022-06" db="EMBL/GenBank/DDBJ databases">
        <title>Complete Genome Sequence of Arcanobacterium pinnipediorum strain DSM 28752 isolated from a harbour seal.</title>
        <authorList>
            <person name="Borowiak M."/>
            <person name="Kreitlow A."/>
            <person name="Alssahen M."/>
            <person name="Malorny B."/>
            <person name="Laemmler C."/>
            <person name="Prenger-Berninghoff E."/>
            <person name="Siebert U."/>
            <person name="Ploetz M."/>
            <person name="Abdulmawjood A."/>
        </authorList>
    </citation>
    <scope>NUCLEOTIDE SEQUENCE</scope>
    <source>
        <strain evidence="2">DSM 28752</strain>
    </source>
</reference>
<feature type="domain" description="CinA C-terminal" evidence="1">
    <location>
        <begin position="6"/>
        <end position="157"/>
    </location>
</feature>
<organism evidence="2 3">
    <name type="scientific">Arcanobacterium pinnipediorum</name>
    <dbReference type="NCBI Taxonomy" id="1503041"/>
    <lineage>
        <taxon>Bacteria</taxon>
        <taxon>Bacillati</taxon>
        <taxon>Actinomycetota</taxon>
        <taxon>Actinomycetes</taxon>
        <taxon>Actinomycetales</taxon>
        <taxon>Actinomycetaceae</taxon>
        <taxon>Arcanobacterium</taxon>
    </lineage>
</organism>
<evidence type="ECO:0000259" key="1">
    <source>
        <dbReference type="Pfam" id="PF02464"/>
    </source>
</evidence>